<comment type="caution">
    <text evidence="2">The sequence shown here is derived from an EMBL/GenBank/DDBJ whole genome shotgun (WGS) entry which is preliminary data.</text>
</comment>
<name>A0ABQ7KXG9_BRACM</name>
<reference evidence="2 3" key="1">
    <citation type="submission" date="2021-03" db="EMBL/GenBank/DDBJ databases">
        <authorList>
            <person name="King G.J."/>
            <person name="Bancroft I."/>
            <person name="Baten A."/>
            <person name="Bloomfield J."/>
            <person name="Borpatragohain P."/>
            <person name="He Z."/>
            <person name="Irish N."/>
            <person name="Irwin J."/>
            <person name="Liu K."/>
            <person name="Mauleon R.P."/>
            <person name="Moore J."/>
            <person name="Morris R."/>
            <person name="Ostergaard L."/>
            <person name="Wang B."/>
            <person name="Wells R."/>
        </authorList>
    </citation>
    <scope>NUCLEOTIDE SEQUENCE [LARGE SCALE GENOMIC DNA]</scope>
    <source>
        <strain evidence="2">R-o-18</strain>
        <tissue evidence="2">Leaf</tissue>
    </source>
</reference>
<sequence length="95" mass="10601">MAVRIIVRSVRPAGCSTRTSCVPAWVKSSDSLRILVLEKCLREKSIMGSNTEARTSVWSSGHDVRTKRAKREKLRSSSDSSRPKWLLARLSVLAC</sequence>
<feature type="region of interest" description="Disordered" evidence="1">
    <location>
        <begin position="50"/>
        <end position="82"/>
    </location>
</feature>
<dbReference type="Proteomes" id="UP000823674">
    <property type="component" value="Chromosome A07"/>
</dbReference>
<evidence type="ECO:0000313" key="3">
    <source>
        <dbReference type="Proteomes" id="UP000823674"/>
    </source>
</evidence>
<proteinExistence type="predicted"/>
<evidence type="ECO:0000313" key="2">
    <source>
        <dbReference type="EMBL" id="KAG5378642.1"/>
    </source>
</evidence>
<feature type="compositionally biased region" description="Polar residues" evidence="1">
    <location>
        <begin position="50"/>
        <end position="59"/>
    </location>
</feature>
<evidence type="ECO:0000256" key="1">
    <source>
        <dbReference type="SAM" id="MobiDB-lite"/>
    </source>
</evidence>
<dbReference type="EMBL" id="JADBGQ010000009">
    <property type="protein sequence ID" value="KAG5378642.1"/>
    <property type="molecule type" value="Genomic_DNA"/>
</dbReference>
<gene>
    <name evidence="2" type="primary">A07p011800.1_BraROA</name>
    <name evidence="2" type="ORF">IGI04_026484</name>
</gene>
<accession>A0ABQ7KXG9</accession>
<protein>
    <submittedName>
        <fullName evidence="2">Uncharacterized protein</fullName>
    </submittedName>
</protein>
<organism evidence="2 3">
    <name type="scientific">Brassica rapa subsp. trilocularis</name>
    <dbReference type="NCBI Taxonomy" id="1813537"/>
    <lineage>
        <taxon>Eukaryota</taxon>
        <taxon>Viridiplantae</taxon>
        <taxon>Streptophyta</taxon>
        <taxon>Embryophyta</taxon>
        <taxon>Tracheophyta</taxon>
        <taxon>Spermatophyta</taxon>
        <taxon>Magnoliopsida</taxon>
        <taxon>eudicotyledons</taxon>
        <taxon>Gunneridae</taxon>
        <taxon>Pentapetalae</taxon>
        <taxon>rosids</taxon>
        <taxon>malvids</taxon>
        <taxon>Brassicales</taxon>
        <taxon>Brassicaceae</taxon>
        <taxon>Brassiceae</taxon>
        <taxon>Brassica</taxon>
    </lineage>
</organism>
<keyword evidence="3" id="KW-1185">Reference proteome</keyword>